<protein>
    <submittedName>
        <fullName evidence="2">Uncharacterized protein</fullName>
    </submittedName>
</protein>
<accession>A0A813ZG51</accession>
<dbReference type="EMBL" id="CAJNOJ010000032">
    <property type="protein sequence ID" value="CAF0897824.1"/>
    <property type="molecule type" value="Genomic_DNA"/>
</dbReference>
<gene>
    <name evidence="2" type="ORF">EDS130_LOCUS9626</name>
</gene>
<dbReference type="Proteomes" id="UP000663852">
    <property type="component" value="Unassembled WGS sequence"/>
</dbReference>
<proteinExistence type="predicted"/>
<feature type="region of interest" description="Disordered" evidence="1">
    <location>
        <begin position="1"/>
        <end position="52"/>
    </location>
</feature>
<evidence type="ECO:0000313" key="2">
    <source>
        <dbReference type="EMBL" id="CAF0897824.1"/>
    </source>
</evidence>
<organism evidence="2 3">
    <name type="scientific">Adineta ricciae</name>
    <name type="common">Rotifer</name>
    <dbReference type="NCBI Taxonomy" id="249248"/>
    <lineage>
        <taxon>Eukaryota</taxon>
        <taxon>Metazoa</taxon>
        <taxon>Spiralia</taxon>
        <taxon>Gnathifera</taxon>
        <taxon>Rotifera</taxon>
        <taxon>Eurotatoria</taxon>
        <taxon>Bdelloidea</taxon>
        <taxon>Adinetida</taxon>
        <taxon>Adinetidae</taxon>
        <taxon>Adineta</taxon>
    </lineage>
</organism>
<dbReference type="OrthoDB" id="10064263at2759"/>
<evidence type="ECO:0000256" key="1">
    <source>
        <dbReference type="SAM" id="MobiDB-lite"/>
    </source>
</evidence>
<feature type="compositionally biased region" description="Polar residues" evidence="1">
    <location>
        <begin position="19"/>
        <end position="51"/>
    </location>
</feature>
<feature type="compositionally biased region" description="Basic residues" evidence="1">
    <location>
        <begin position="7"/>
        <end position="16"/>
    </location>
</feature>
<dbReference type="AlphaFoldDB" id="A0A813ZG51"/>
<sequence length="300" mass="32887">MEQGQYHYHHQQHHHGRDTSSATEGQGSQQELSLHSQINEQQRYASQSVAQPVNVHRASEQAVSGIQATGSFHSVSSIDSSAEMARYFPDPQTPTLSPFRLDINLYHQQNGGQQLQQSATSSTITTNIINGGPYAPVPVPATAQPAPRQPARAPVIVPQQVSSQGPAAPQLPPGIPSFSTQIEGLSVSQAIVNDVIVDLQSKVINETQQQYNTDPINGSYLETLNPIYIRAPNPTIILRSDLHRLRAQLTARPPGVVRPVATINQFQQNNFQIPSFPPPQQQTIPPECYGDYHNKTHVNT</sequence>
<reference evidence="2" key="1">
    <citation type="submission" date="2021-02" db="EMBL/GenBank/DDBJ databases">
        <authorList>
            <person name="Nowell W R."/>
        </authorList>
    </citation>
    <scope>NUCLEOTIDE SEQUENCE</scope>
</reference>
<comment type="caution">
    <text evidence="2">The sequence shown here is derived from an EMBL/GenBank/DDBJ whole genome shotgun (WGS) entry which is preliminary data.</text>
</comment>
<evidence type="ECO:0000313" key="3">
    <source>
        <dbReference type="Proteomes" id="UP000663852"/>
    </source>
</evidence>
<name>A0A813ZG51_ADIRI</name>